<dbReference type="CDD" id="cd06261">
    <property type="entry name" value="TM_PBP2"/>
    <property type="match status" value="1"/>
</dbReference>
<comment type="similarity">
    <text evidence="7">Belongs to the binding-protein-dependent transport system permease family.</text>
</comment>
<keyword evidence="5 7" id="KW-1133">Transmembrane helix</keyword>
<dbReference type="InterPro" id="IPR035906">
    <property type="entry name" value="MetI-like_sf"/>
</dbReference>
<evidence type="ECO:0000259" key="8">
    <source>
        <dbReference type="PROSITE" id="PS50928"/>
    </source>
</evidence>
<feature type="transmembrane region" description="Helical" evidence="7">
    <location>
        <begin position="224"/>
        <end position="244"/>
    </location>
</feature>
<feature type="transmembrane region" description="Helical" evidence="7">
    <location>
        <begin position="68"/>
        <end position="89"/>
    </location>
</feature>
<evidence type="ECO:0000256" key="7">
    <source>
        <dbReference type="RuleBase" id="RU363032"/>
    </source>
</evidence>
<evidence type="ECO:0000256" key="3">
    <source>
        <dbReference type="ARBA" id="ARBA00022475"/>
    </source>
</evidence>
<keyword evidence="10" id="KW-1185">Reference proteome</keyword>
<proteinExistence type="inferred from homology"/>
<dbReference type="RefSeq" id="WP_188682873.1">
    <property type="nucleotide sequence ID" value="NZ_BMIS01000002.1"/>
</dbReference>
<dbReference type="PROSITE" id="PS50928">
    <property type="entry name" value="ABC_TM1"/>
    <property type="match status" value="1"/>
</dbReference>
<keyword evidence="4 7" id="KW-0812">Transmembrane</keyword>
<dbReference type="AlphaFoldDB" id="A0A917AN99"/>
<sequence>MSIFNRVISPVLALVALPILLIGAWWIYTLNSTSFFVPEPVGLVETFISTWITGERLTADVLPSLRRLGMGLALAIVLGILLGLLIGLNRTVRALTEPVFEFFRALPPPVLIPVLMLLIGVGNTMQVAVIVSGCIWPILLNTIEGVRGIDPVQSETSRSYGISGFSRVRYQILPAAAPPIMAGVRQSLSIALILMVISEMFATSSGLGFTIVQFQRSFAIPEMWSGIAVLGIIGVTLSFIFQFVERRVLRWYHGLKEVENAA</sequence>
<reference evidence="9" key="1">
    <citation type="journal article" date="2014" name="Int. J. Syst. Evol. Microbiol.">
        <title>Complete genome sequence of Corynebacterium casei LMG S-19264T (=DSM 44701T), isolated from a smear-ripened cheese.</title>
        <authorList>
            <consortium name="US DOE Joint Genome Institute (JGI-PGF)"/>
            <person name="Walter F."/>
            <person name="Albersmeier A."/>
            <person name="Kalinowski J."/>
            <person name="Ruckert C."/>
        </authorList>
    </citation>
    <scope>NUCLEOTIDE SEQUENCE</scope>
    <source>
        <strain evidence="9">CGMCC 1.15388</strain>
    </source>
</reference>
<dbReference type="EMBL" id="BMIS01000002">
    <property type="protein sequence ID" value="GGE63263.1"/>
    <property type="molecule type" value="Genomic_DNA"/>
</dbReference>
<dbReference type="Proteomes" id="UP000633136">
    <property type="component" value="Unassembled WGS sequence"/>
</dbReference>
<reference evidence="9" key="2">
    <citation type="submission" date="2020-09" db="EMBL/GenBank/DDBJ databases">
        <authorList>
            <person name="Sun Q."/>
            <person name="Zhou Y."/>
        </authorList>
    </citation>
    <scope>NUCLEOTIDE SEQUENCE</scope>
    <source>
        <strain evidence="9">CGMCC 1.15388</strain>
    </source>
</reference>
<keyword evidence="3" id="KW-1003">Cell membrane</keyword>
<evidence type="ECO:0000313" key="10">
    <source>
        <dbReference type="Proteomes" id="UP000633136"/>
    </source>
</evidence>
<dbReference type="PANTHER" id="PTHR30151:SF0">
    <property type="entry name" value="ABC TRANSPORTER PERMEASE PROTEIN MJ0413-RELATED"/>
    <property type="match status" value="1"/>
</dbReference>
<dbReference type="SUPFAM" id="SSF161098">
    <property type="entry name" value="MetI-like"/>
    <property type="match status" value="1"/>
</dbReference>
<evidence type="ECO:0000256" key="6">
    <source>
        <dbReference type="ARBA" id="ARBA00023136"/>
    </source>
</evidence>
<dbReference type="Pfam" id="PF00528">
    <property type="entry name" value="BPD_transp_1"/>
    <property type="match status" value="1"/>
</dbReference>
<organism evidence="9 10">
    <name type="scientific">Nesterenkonia cremea</name>
    <dbReference type="NCBI Taxonomy" id="1882340"/>
    <lineage>
        <taxon>Bacteria</taxon>
        <taxon>Bacillati</taxon>
        <taxon>Actinomycetota</taxon>
        <taxon>Actinomycetes</taxon>
        <taxon>Micrococcales</taxon>
        <taxon>Micrococcaceae</taxon>
        <taxon>Nesterenkonia</taxon>
    </lineage>
</organism>
<feature type="transmembrane region" description="Helical" evidence="7">
    <location>
        <begin position="7"/>
        <end position="28"/>
    </location>
</feature>
<comment type="subcellular location">
    <subcellularLocation>
        <location evidence="1 7">Cell membrane</location>
        <topology evidence="1 7">Multi-pass membrane protein</topology>
    </subcellularLocation>
</comment>
<dbReference type="InterPro" id="IPR000515">
    <property type="entry name" value="MetI-like"/>
</dbReference>
<evidence type="ECO:0000256" key="5">
    <source>
        <dbReference type="ARBA" id="ARBA00022989"/>
    </source>
</evidence>
<keyword evidence="6 7" id="KW-0472">Membrane</keyword>
<feature type="transmembrane region" description="Helical" evidence="7">
    <location>
        <begin position="188"/>
        <end position="212"/>
    </location>
</feature>
<dbReference type="Gene3D" id="1.10.3720.10">
    <property type="entry name" value="MetI-like"/>
    <property type="match status" value="1"/>
</dbReference>
<accession>A0A917AN99</accession>
<feature type="domain" description="ABC transmembrane type-1" evidence="8">
    <location>
        <begin position="61"/>
        <end position="245"/>
    </location>
</feature>
<evidence type="ECO:0000256" key="4">
    <source>
        <dbReference type="ARBA" id="ARBA00022692"/>
    </source>
</evidence>
<evidence type="ECO:0000256" key="2">
    <source>
        <dbReference type="ARBA" id="ARBA00022448"/>
    </source>
</evidence>
<gene>
    <name evidence="9" type="primary">ssuC</name>
    <name evidence="9" type="ORF">GCM10011401_07960</name>
</gene>
<evidence type="ECO:0000256" key="1">
    <source>
        <dbReference type="ARBA" id="ARBA00004651"/>
    </source>
</evidence>
<dbReference type="GO" id="GO:0005886">
    <property type="term" value="C:plasma membrane"/>
    <property type="evidence" value="ECO:0007669"/>
    <property type="project" value="UniProtKB-SubCell"/>
</dbReference>
<dbReference type="PANTHER" id="PTHR30151">
    <property type="entry name" value="ALKANE SULFONATE ABC TRANSPORTER-RELATED, MEMBRANE SUBUNIT"/>
    <property type="match status" value="1"/>
</dbReference>
<name>A0A917AN99_9MICC</name>
<comment type="caution">
    <text evidence="9">The sequence shown here is derived from an EMBL/GenBank/DDBJ whole genome shotgun (WGS) entry which is preliminary data.</text>
</comment>
<keyword evidence="2 7" id="KW-0813">Transport</keyword>
<dbReference type="GO" id="GO:0055085">
    <property type="term" value="P:transmembrane transport"/>
    <property type="evidence" value="ECO:0007669"/>
    <property type="project" value="InterPro"/>
</dbReference>
<evidence type="ECO:0000313" key="9">
    <source>
        <dbReference type="EMBL" id="GGE63263.1"/>
    </source>
</evidence>
<protein>
    <submittedName>
        <fullName evidence="9">Nitrate ABC transporter permease</fullName>
    </submittedName>
</protein>
<feature type="transmembrane region" description="Helical" evidence="7">
    <location>
        <begin position="110"/>
        <end position="139"/>
    </location>
</feature>